<dbReference type="EMBL" id="KV918768">
    <property type="protein sequence ID" value="OSX80800.1"/>
    <property type="molecule type" value="Genomic_DNA"/>
</dbReference>
<dbReference type="AlphaFoldDB" id="A0A1X6PIY2"/>
<feature type="region of interest" description="Disordered" evidence="1">
    <location>
        <begin position="109"/>
        <end position="217"/>
    </location>
</feature>
<evidence type="ECO:0000256" key="1">
    <source>
        <dbReference type="SAM" id="MobiDB-lite"/>
    </source>
</evidence>
<sequence>MRSIVDLKSYRNPGDREHQCQRGATEDSGRCPHRDTIMTRQRRAWRERHEARMVTHISAGHGRGGAGCIGPDRAAAAWSRPCAPLRTHYDTKQQSCSAGAARLTFSVRASAASPPPPQSAPRRGAPCACAPPSRFSARGCFPPPSHPRRRGPPTPPPSTAPKTGRRRPAPTAQTPFAGGRRPTWTCGGRRQSQTTRRRAPPRRPQTPTRGRRGAPRG</sequence>
<reference evidence="2 3" key="1">
    <citation type="submission" date="2017-03" db="EMBL/GenBank/DDBJ databases">
        <title>WGS assembly of Porphyra umbilicalis.</title>
        <authorList>
            <person name="Brawley S.H."/>
            <person name="Blouin N.A."/>
            <person name="Ficko-Blean E."/>
            <person name="Wheeler G.L."/>
            <person name="Lohr M."/>
            <person name="Goodson H.V."/>
            <person name="Jenkins J.W."/>
            <person name="Blaby-Haas C.E."/>
            <person name="Helliwell K.E."/>
            <person name="Chan C."/>
            <person name="Marriage T."/>
            <person name="Bhattacharya D."/>
            <person name="Klein A.S."/>
            <person name="Badis Y."/>
            <person name="Brodie J."/>
            <person name="Cao Y."/>
            <person name="Collen J."/>
            <person name="Dittami S.M."/>
            <person name="Gachon C.M."/>
            <person name="Green B.R."/>
            <person name="Karpowicz S."/>
            <person name="Kim J.W."/>
            <person name="Kudahl U."/>
            <person name="Lin S."/>
            <person name="Michel G."/>
            <person name="Mittag M."/>
            <person name="Olson B.J."/>
            <person name="Pangilinan J."/>
            <person name="Peng Y."/>
            <person name="Qiu H."/>
            <person name="Shu S."/>
            <person name="Singer J.T."/>
            <person name="Smith A.G."/>
            <person name="Sprecher B.N."/>
            <person name="Wagner V."/>
            <person name="Wang W."/>
            <person name="Wang Z.-Y."/>
            <person name="Yan J."/>
            <person name="Yarish C."/>
            <person name="Zoeuner-Riek S."/>
            <person name="Zhuang Y."/>
            <person name="Zou Y."/>
            <person name="Lindquist E.A."/>
            <person name="Grimwood J."/>
            <person name="Barry K."/>
            <person name="Rokhsar D.S."/>
            <person name="Schmutz J."/>
            <person name="Stiller J.W."/>
            <person name="Grossman A.R."/>
            <person name="Prochnik S.E."/>
        </authorList>
    </citation>
    <scope>NUCLEOTIDE SEQUENCE [LARGE SCALE GENOMIC DNA]</scope>
    <source>
        <strain evidence="2">4086291</strain>
    </source>
</reference>
<gene>
    <name evidence="2" type="ORF">BU14_0032s0058</name>
</gene>
<feature type="compositionally biased region" description="Low complexity" evidence="1">
    <location>
        <begin position="120"/>
        <end position="132"/>
    </location>
</feature>
<proteinExistence type="predicted"/>
<feature type="region of interest" description="Disordered" evidence="1">
    <location>
        <begin position="1"/>
        <end position="32"/>
    </location>
</feature>
<accession>A0A1X6PIY2</accession>
<organism evidence="2 3">
    <name type="scientific">Porphyra umbilicalis</name>
    <name type="common">Purple laver</name>
    <name type="synonym">Red alga</name>
    <dbReference type="NCBI Taxonomy" id="2786"/>
    <lineage>
        <taxon>Eukaryota</taxon>
        <taxon>Rhodophyta</taxon>
        <taxon>Bangiophyceae</taxon>
        <taxon>Bangiales</taxon>
        <taxon>Bangiaceae</taxon>
        <taxon>Porphyra</taxon>
    </lineage>
</organism>
<dbReference type="Proteomes" id="UP000218209">
    <property type="component" value="Unassembled WGS sequence"/>
</dbReference>
<evidence type="ECO:0000313" key="3">
    <source>
        <dbReference type="Proteomes" id="UP000218209"/>
    </source>
</evidence>
<evidence type="ECO:0000313" key="2">
    <source>
        <dbReference type="EMBL" id="OSX80800.1"/>
    </source>
</evidence>
<protein>
    <submittedName>
        <fullName evidence="2">Uncharacterized protein</fullName>
    </submittedName>
</protein>
<keyword evidence="3" id="KW-1185">Reference proteome</keyword>
<name>A0A1X6PIY2_PORUM</name>
<feature type="compositionally biased region" description="Basic and acidic residues" evidence="1">
    <location>
        <begin position="13"/>
        <end position="32"/>
    </location>
</feature>